<protein>
    <submittedName>
        <fullName evidence="2">Uncharacterized protein</fullName>
    </submittedName>
</protein>
<gene>
    <name evidence="2" type="ORF">Vbra_18570</name>
</gene>
<dbReference type="AlphaFoldDB" id="A0A0G4GS37"/>
<reference evidence="2 3" key="1">
    <citation type="submission" date="2014-11" db="EMBL/GenBank/DDBJ databases">
        <authorList>
            <person name="Zhu J."/>
            <person name="Qi W."/>
            <person name="Song R."/>
        </authorList>
    </citation>
    <scope>NUCLEOTIDE SEQUENCE [LARGE SCALE GENOMIC DNA]</scope>
</reference>
<organism evidence="2 3">
    <name type="scientific">Vitrella brassicaformis (strain CCMP3155)</name>
    <dbReference type="NCBI Taxonomy" id="1169540"/>
    <lineage>
        <taxon>Eukaryota</taxon>
        <taxon>Sar</taxon>
        <taxon>Alveolata</taxon>
        <taxon>Colpodellida</taxon>
        <taxon>Vitrellaceae</taxon>
        <taxon>Vitrella</taxon>
    </lineage>
</organism>
<feature type="region of interest" description="Disordered" evidence="1">
    <location>
        <begin position="151"/>
        <end position="183"/>
    </location>
</feature>
<feature type="region of interest" description="Disordered" evidence="1">
    <location>
        <begin position="112"/>
        <end position="137"/>
    </location>
</feature>
<feature type="compositionally biased region" description="Basic and acidic residues" evidence="1">
    <location>
        <begin position="263"/>
        <end position="282"/>
    </location>
</feature>
<feature type="region of interest" description="Disordered" evidence="1">
    <location>
        <begin position="342"/>
        <end position="363"/>
    </location>
</feature>
<evidence type="ECO:0000256" key="1">
    <source>
        <dbReference type="SAM" id="MobiDB-lite"/>
    </source>
</evidence>
<dbReference type="Proteomes" id="UP000041254">
    <property type="component" value="Unassembled WGS sequence"/>
</dbReference>
<evidence type="ECO:0000313" key="2">
    <source>
        <dbReference type="EMBL" id="CEM33440.1"/>
    </source>
</evidence>
<proteinExistence type="predicted"/>
<sequence>MLSTLVMVPYSSDIQSQLPLICNEFQRLLSCVPISWLQEQGLFHLVDAVIFVTETSCTAHQAPVEESNLNSATVTIERRRPGRHVVRRSIDVTLPDDHCTLEILAFHHAPRDERGREVTHHPIPPTSPKPRWKQQRRRRVFNAVPAEGTMELINNGKRKTDHTRGGTIRRGKRERETGAKAAADDGGFSALALAEPVGDARVAVGEKGDMPGDEDWTKAASEAVSPADVAMASQGKILTREEAVEQQQQQQPQHETSAPPEEPPPHERVSSLRRVHATDDTSHTAPTSAAGTHYRRSEELPEGVVSSVLDSVYKHATHRHASRGIVRKVYAEAASDGFTYSQVSPRRASLRMSIQRQEPWRRV</sequence>
<feature type="region of interest" description="Disordered" evidence="1">
    <location>
        <begin position="206"/>
        <end position="301"/>
    </location>
</feature>
<dbReference type="VEuPathDB" id="CryptoDB:Vbra_18570"/>
<evidence type="ECO:0000313" key="3">
    <source>
        <dbReference type="Proteomes" id="UP000041254"/>
    </source>
</evidence>
<dbReference type="EMBL" id="CDMY01000781">
    <property type="protein sequence ID" value="CEM33440.1"/>
    <property type="molecule type" value="Genomic_DNA"/>
</dbReference>
<accession>A0A0G4GS37</accession>
<dbReference type="InParanoid" id="A0A0G4GS37"/>
<keyword evidence="3" id="KW-1185">Reference proteome</keyword>
<name>A0A0G4GS37_VITBC</name>
<feature type="compositionally biased region" description="Basic residues" evidence="1">
    <location>
        <begin position="156"/>
        <end position="172"/>
    </location>
</feature>